<proteinExistence type="predicted"/>
<sequence length="71" mass="8697">MTIWRKKRRRRDVKSKDEDGSRDDVEYHERKYKTKSTETRGFNRHRRLDIQPIQTPRRRRSVSPISGHSDC</sequence>
<reference evidence="2" key="1">
    <citation type="journal article" date="2022" name="Mol. Ecol. Resour.">
        <title>The genomes of chicory, endive, great burdock and yacon provide insights into Asteraceae palaeo-polyploidization history and plant inulin production.</title>
        <authorList>
            <person name="Fan W."/>
            <person name="Wang S."/>
            <person name="Wang H."/>
            <person name="Wang A."/>
            <person name="Jiang F."/>
            <person name="Liu H."/>
            <person name="Zhao H."/>
            <person name="Xu D."/>
            <person name="Zhang Y."/>
        </authorList>
    </citation>
    <scope>NUCLEOTIDE SEQUENCE [LARGE SCALE GENOMIC DNA]</scope>
    <source>
        <strain evidence="2">cv. Punajuju</strain>
    </source>
</reference>
<organism evidence="1 2">
    <name type="scientific">Cichorium intybus</name>
    <name type="common">Chicory</name>
    <dbReference type="NCBI Taxonomy" id="13427"/>
    <lineage>
        <taxon>Eukaryota</taxon>
        <taxon>Viridiplantae</taxon>
        <taxon>Streptophyta</taxon>
        <taxon>Embryophyta</taxon>
        <taxon>Tracheophyta</taxon>
        <taxon>Spermatophyta</taxon>
        <taxon>Magnoliopsida</taxon>
        <taxon>eudicotyledons</taxon>
        <taxon>Gunneridae</taxon>
        <taxon>Pentapetalae</taxon>
        <taxon>asterids</taxon>
        <taxon>campanulids</taxon>
        <taxon>Asterales</taxon>
        <taxon>Asteraceae</taxon>
        <taxon>Cichorioideae</taxon>
        <taxon>Cichorieae</taxon>
        <taxon>Cichoriinae</taxon>
        <taxon>Cichorium</taxon>
    </lineage>
</organism>
<evidence type="ECO:0000313" key="2">
    <source>
        <dbReference type="Proteomes" id="UP001055811"/>
    </source>
</evidence>
<dbReference type="EMBL" id="CM042011">
    <property type="protein sequence ID" value="KAI3766070.1"/>
    <property type="molecule type" value="Genomic_DNA"/>
</dbReference>
<accession>A0ACB9F585</accession>
<evidence type="ECO:0000313" key="1">
    <source>
        <dbReference type="EMBL" id="KAI3766070.1"/>
    </source>
</evidence>
<keyword evidence="2" id="KW-1185">Reference proteome</keyword>
<name>A0ACB9F585_CICIN</name>
<comment type="caution">
    <text evidence="1">The sequence shown here is derived from an EMBL/GenBank/DDBJ whole genome shotgun (WGS) entry which is preliminary data.</text>
</comment>
<reference evidence="1 2" key="2">
    <citation type="journal article" date="2022" name="Mol. Ecol. Resour.">
        <title>The genomes of chicory, endive, great burdock and yacon provide insights into Asteraceae paleo-polyploidization history and plant inulin production.</title>
        <authorList>
            <person name="Fan W."/>
            <person name="Wang S."/>
            <person name="Wang H."/>
            <person name="Wang A."/>
            <person name="Jiang F."/>
            <person name="Liu H."/>
            <person name="Zhao H."/>
            <person name="Xu D."/>
            <person name="Zhang Y."/>
        </authorList>
    </citation>
    <scope>NUCLEOTIDE SEQUENCE [LARGE SCALE GENOMIC DNA]</scope>
    <source>
        <strain evidence="2">cv. Punajuju</strain>
        <tissue evidence="1">Leaves</tissue>
    </source>
</reference>
<gene>
    <name evidence="1" type="ORF">L2E82_16119</name>
</gene>
<protein>
    <submittedName>
        <fullName evidence="1">Uncharacterized protein</fullName>
    </submittedName>
</protein>
<dbReference type="Proteomes" id="UP001055811">
    <property type="component" value="Linkage Group LG03"/>
</dbReference>